<dbReference type="Pfam" id="PF01895">
    <property type="entry name" value="PhoU"/>
    <property type="match status" value="2"/>
</dbReference>
<evidence type="ECO:0000256" key="6">
    <source>
        <dbReference type="ARBA" id="ARBA00022592"/>
    </source>
</evidence>
<keyword evidence="6 8" id="KW-0592">Phosphate transport</keyword>
<dbReference type="SUPFAM" id="SSF109755">
    <property type="entry name" value="PhoU-like"/>
    <property type="match status" value="1"/>
</dbReference>
<dbReference type="GO" id="GO:0005737">
    <property type="term" value="C:cytoplasm"/>
    <property type="evidence" value="ECO:0007669"/>
    <property type="project" value="UniProtKB-SubCell"/>
</dbReference>
<dbReference type="EMBL" id="JAAXYO010000152">
    <property type="protein sequence ID" value="MBU2788498.1"/>
    <property type="molecule type" value="Genomic_DNA"/>
</dbReference>
<comment type="function">
    <text evidence="7 8">Plays a role in the regulation of phosphate uptake.</text>
</comment>
<dbReference type="PIRSF" id="PIRSF003107">
    <property type="entry name" value="PhoU"/>
    <property type="match status" value="1"/>
</dbReference>
<dbReference type="GO" id="GO:0045936">
    <property type="term" value="P:negative regulation of phosphate metabolic process"/>
    <property type="evidence" value="ECO:0007669"/>
    <property type="project" value="InterPro"/>
</dbReference>
<dbReference type="PANTHER" id="PTHR42930:SF3">
    <property type="entry name" value="PHOSPHATE-SPECIFIC TRANSPORT SYSTEM ACCESSORY PROTEIN PHOU"/>
    <property type="match status" value="1"/>
</dbReference>
<evidence type="ECO:0000256" key="1">
    <source>
        <dbReference type="ARBA" id="ARBA00004496"/>
    </source>
</evidence>
<dbReference type="GO" id="GO:0006817">
    <property type="term" value="P:phosphate ion transport"/>
    <property type="evidence" value="ECO:0007669"/>
    <property type="project" value="UniProtKB-KW"/>
</dbReference>
<comment type="subcellular location">
    <subcellularLocation>
        <location evidence="1 8">Cytoplasm</location>
    </subcellularLocation>
</comment>
<evidence type="ECO:0000256" key="5">
    <source>
        <dbReference type="ARBA" id="ARBA00022490"/>
    </source>
</evidence>
<dbReference type="InterPro" id="IPR028366">
    <property type="entry name" value="PhoU"/>
</dbReference>
<feature type="domain" description="PhoU" evidence="9">
    <location>
        <begin position="128"/>
        <end position="213"/>
    </location>
</feature>
<accession>A0AAE2YR96</accession>
<dbReference type="InterPro" id="IPR038078">
    <property type="entry name" value="PhoU-like_sf"/>
</dbReference>
<evidence type="ECO:0000256" key="8">
    <source>
        <dbReference type="PIRNR" id="PIRNR003107"/>
    </source>
</evidence>
<dbReference type="NCBIfam" id="TIGR02135">
    <property type="entry name" value="phoU_full"/>
    <property type="match status" value="1"/>
</dbReference>
<dbReference type="RefSeq" id="WP_215871074.1">
    <property type="nucleotide sequence ID" value="NZ_JAAXYO010000152.1"/>
</dbReference>
<keyword evidence="5 8" id="KW-0963">Cytoplasm</keyword>
<evidence type="ECO:0000313" key="10">
    <source>
        <dbReference type="EMBL" id="MBU2788498.1"/>
    </source>
</evidence>
<proteinExistence type="inferred from homology"/>
<dbReference type="PANTHER" id="PTHR42930">
    <property type="entry name" value="PHOSPHATE-SPECIFIC TRANSPORT SYSTEM ACCESSORY PROTEIN PHOU"/>
    <property type="match status" value="1"/>
</dbReference>
<dbReference type="Gene3D" id="1.20.58.220">
    <property type="entry name" value="Phosphate transport system protein phou homolog 2, domain 2"/>
    <property type="match status" value="2"/>
</dbReference>
<dbReference type="FunFam" id="1.20.58.220:FF:000004">
    <property type="entry name" value="Phosphate-specific transport system accessory protein PhoU"/>
    <property type="match status" value="1"/>
</dbReference>
<evidence type="ECO:0000256" key="4">
    <source>
        <dbReference type="ARBA" id="ARBA00022448"/>
    </source>
</evidence>
<sequence>MNSDPHVSQRFDDELHAVHELVHRMAGVVEEQMRNALTALLQQDESLANEVVGGDNVVNGYELRIEEECINILVRRQPAAGDLRLVMTLIKSIADLERIGDKAVKIASMALSMQRSSASINGRFLRDIKTMGDYALGMLRRAMDALANGDADAALEIAKGDEELNQEYRAALRRLITYMMEDPRTITPAIDALFVAKALERVGDHARNLCEYVIYLVKGVNVRHIPLEEVRQQFQD</sequence>
<evidence type="ECO:0000256" key="7">
    <source>
        <dbReference type="ARBA" id="ARBA00056181"/>
    </source>
</evidence>
<evidence type="ECO:0000259" key="9">
    <source>
        <dbReference type="Pfam" id="PF01895"/>
    </source>
</evidence>
<comment type="subunit">
    <text evidence="3 8">Homodimer.</text>
</comment>
<comment type="similarity">
    <text evidence="2 8">Belongs to the PhoU family.</text>
</comment>
<gene>
    <name evidence="10" type="primary">phoU</name>
    <name evidence="10" type="ORF">HFQ13_09865</name>
</gene>
<organism evidence="10 11">
    <name type="scientific">Igneacidithiobacillus copahuensis</name>
    <dbReference type="NCBI Taxonomy" id="2724909"/>
    <lineage>
        <taxon>Bacteria</taxon>
        <taxon>Pseudomonadati</taxon>
        <taxon>Pseudomonadota</taxon>
        <taxon>Acidithiobacillia</taxon>
        <taxon>Acidithiobacillales</taxon>
        <taxon>Acidithiobacillaceae</taxon>
        <taxon>Igneacidithiobacillus</taxon>
    </lineage>
</organism>
<evidence type="ECO:0000256" key="3">
    <source>
        <dbReference type="ARBA" id="ARBA00011738"/>
    </source>
</evidence>
<comment type="caution">
    <text evidence="10">The sequence shown here is derived from an EMBL/GenBank/DDBJ whole genome shotgun (WGS) entry which is preliminary data.</text>
</comment>
<name>A0AAE2YR96_9PROT</name>
<feature type="domain" description="PhoU" evidence="9">
    <location>
        <begin position="22"/>
        <end position="108"/>
    </location>
</feature>
<keyword evidence="11" id="KW-1185">Reference proteome</keyword>
<keyword evidence="4 8" id="KW-0813">Transport</keyword>
<evidence type="ECO:0000313" key="11">
    <source>
        <dbReference type="Proteomes" id="UP001197378"/>
    </source>
</evidence>
<reference evidence="10" key="1">
    <citation type="journal article" date="2021" name="ISME J.">
        <title>Genomic evolution of the class Acidithiobacillia: deep-branching Proteobacteria living in extreme acidic conditions.</title>
        <authorList>
            <person name="Moya-Beltran A."/>
            <person name="Beard S."/>
            <person name="Rojas-Villalobos C."/>
            <person name="Issotta F."/>
            <person name="Gallardo Y."/>
            <person name="Ulloa R."/>
            <person name="Giaveno A."/>
            <person name="Degli Esposti M."/>
            <person name="Johnson D.B."/>
            <person name="Quatrini R."/>
        </authorList>
    </citation>
    <scope>NUCLEOTIDE SEQUENCE</scope>
    <source>
        <strain evidence="10">VAN18-1</strain>
    </source>
</reference>
<dbReference type="GO" id="GO:0030643">
    <property type="term" value="P:intracellular phosphate ion homeostasis"/>
    <property type="evidence" value="ECO:0007669"/>
    <property type="project" value="InterPro"/>
</dbReference>
<dbReference type="Proteomes" id="UP001197378">
    <property type="component" value="Unassembled WGS sequence"/>
</dbReference>
<evidence type="ECO:0000256" key="2">
    <source>
        <dbReference type="ARBA" id="ARBA00008107"/>
    </source>
</evidence>
<dbReference type="InterPro" id="IPR026022">
    <property type="entry name" value="PhoU_dom"/>
</dbReference>
<dbReference type="AlphaFoldDB" id="A0AAE2YR96"/>
<protein>
    <recommendedName>
        <fullName evidence="8">Phosphate-specific transport system accessory protein PhoU</fullName>
    </recommendedName>
</protein>